<keyword evidence="1" id="KW-0812">Transmembrane</keyword>
<feature type="transmembrane region" description="Helical" evidence="1">
    <location>
        <begin position="309"/>
        <end position="330"/>
    </location>
</feature>
<feature type="transmembrane region" description="Helical" evidence="1">
    <location>
        <begin position="231"/>
        <end position="255"/>
    </location>
</feature>
<feature type="transmembrane region" description="Helical" evidence="1">
    <location>
        <begin position="131"/>
        <end position="149"/>
    </location>
</feature>
<accession>A0A897NS17</accession>
<feature type="transmembrane region" description="Helical" evidence="1">
    <location>
        <begin position="393"/>
        <end position="422"/>
    </location>
</feature>
<feature type="transmembrane region" description="Helical" evidence="1">
    <location>
        <begin position="169"/>
        <end position="190"/>
    </location>
</feature>
<dbReference type="Proteomes" id="UP000663292">
    <property type="component" value="Chromosome"/>
</dbReference>
<reference evidence="2 3" key="1">
    <citation type="submission" date="2020-11" db="EMBL/GenBank/DDBJ databases">
        <title>Carbohydrate-dependent, anaerobic sulfur respiration: A novel catabolism in halophilic archaea.</title>
        <authorList>
            <person name="Sorokin D.Y."/>
            <person name="Messina E."/>
            <person name="Smedile F."/>
            <person name="La Cono V."/>
            <person name="Hallsworth J.E."/>
            <person name="Yakimov M.M."/>
        </authorList>
    </citation>
    <scope>NUCLEOTIDE SEQUENCE [LARGE SCALE GENOMIC DNA]</scope>
    <source>
        <strain evidence="2 3">HSR-Est</strain>
    </source>
</reference>
<gene>
    <name evidence="2" type="ORF">HSEST_0710</name>
</gene>
<keyword evidence="1" id="KW-0472">Membrane</keyword>
<evidence type="ECO:0000313" key="3">
    <source>
        <dbReference type="Proteomes" id="UP000663292"/>
    </source>
</evidence>
<keyword evidence="3" id="KW-1185">Reference proteome</keyword>
<feature type="transmembrane region" description="Helical" evidence="1">
    <location>
        <begin position="70"/>
        <end position="90"/>
    </location>
</feature>
<dbReference type="InterPro" id="IPR055941">
    <property type="entry name" value="DUF7519"/>
</dbReference>
<feature type="transmembrane region" description="Helical" evidence="1">
    <location>
        <begin position="96"/>
        <end position="119"/>
    </location>
</feature>
<feature type="transmembrane region" description="Helical" evidence="1">
    <location>
        <begin position="350"/>
        <end position="381"/>
    </location>
</feature>
<organism evidence="2 3">
    <name type="scientific">Halapricum desulfuricans</name>
    <dbReference type="NCBI Taxonomy" id="2841257"/>
    <lineage>
        <taxon>Archaea</taxon>
        <taxon>Methanobacteriati</taxon>
        <taxon>Methanobacteriota</taxon>
        <taxon>Stenosarchaea group</taxon>
        <taxon>Halobacteria</taxon>
        <taxon>Halobacteriales</taxon>
        <taxon>Haloarculaceae</taxon>
        <taxon>Halapricum</taxon>
    </lineage>
</organism>
<feature type="transmembrane region" description="Helical" evidence="1">
    <location>
        <begin position="479"/>
        <end position="497"/>
    </location>
</feature>
<dbReference type="AlphaFoldDB" id="A0A897NS17"/>
<dbReference type="Pfam" id="PF24363">
    <property type="entry name" value="DUF7519"/>
    <property type="match status" value="1"/>
</dbReference>
<keyword evidence="1" id="KW-1133">Transmembrane helix</keyword>
<proteinExistence type="predicted"/>
<feature type="transmembrane region" description="Helical" evidence="1">
    <location>
        <begin position="20"/>
        <end position="50"/>
    </location>
</feature>
<evidence type="ECO:0000313" key="2">
    <source>
        <dbReference type="EMBL" id="QSG14255.1"/>
    </source>
</evidence>
<feature type="transmembrane region" description="Helical" evidence="1">
    <location>
        <begin position="448"/>
        <end position="470"/>
    </location>
</feature>
<name>A0A897NS17_9EURY</name>
<evidence type="ECO:0000256" key="1">
    <source>
        <dbReference type="SAM" id="Phobius"/>
    </source>
</evidence>
<protein>
    <submittedName>
        <fullName evidence="2">Uncharacterized protein</fullName>
    </submittedName>
</protein>
<dbReference type="EMBL" id="CP064791">
    <property type="protein sequence ID" value="QSG14255.1"/>
    <property type="molecule type" value="Genomic_DNA"/>
</dbReference>
<feature type="transmembrane region" description="Helical" evidence="1">
    <location>
        <begin position="261"/>
        <end position="288"/>
    </location>
</feature>
<sequence>MVTMTAPDRQPAWLTSRLAAALVSALVVVHGFVAGVPVVAFLALLGALALVRAARSLAVDRSDVARTERAASTIGFVLGALVVVLALAHLDPIARSLLGLPIAGFVLVGLAGHGAIYGPHAGAFTSVYRRSRVTFVVAALLFAFVQGILLSTTVSRGVAWLPVLFSWRFGIALVAFELVVYALVVSLLWAQRELDERLGTERVRQTMAVTVGGRSVHGTLRAVHTWVRDHWIVAGVQVVGVFLLGGTVEAVLLSAVPVGPLVVVLFASGLAHALVGVLVAVALSVRVAAFVHDILFRPLQDPMATGTDVTGAVLVAVGSGLLSLLVPDALTSVLPSGAATDLSSAVGPAAVLVGLLALVGIVAPFVVFILTQTAVVVGLAAERTSGFSIGSALVLLGSIVAAEQGAPAVVVFVGVAVAVLAWEFGEQATYLGVTVGDDTDDVVETVHAVAAVAVGVVGIAVASGVGYLFGPISVGPDRAVVAIVLALVAAVAAVATLDSQTS</sequence>